<reference evidence="2" key="1">
    <citation type="submission" date="2020-11" db="EMBL/GenBank/DDBJ databases">
        <authorList>
            <consortium name="DOE Joint Genome Institute"/>
            <person name="Ahrendt S."/>
            <person name="Riley R."/>
            <person name="Andreopoulos W."/>
            <person name="LaButti K."/>
            <person name="Pangilinan J."/>
            <person name="Ruiz-duenas F.J."/>
            <person name="Barrasa J.M."/>
            <person name="Sanchez-Garcia M."/>
            <person name="Camarero S."/>
            <person name="Miyauchi S."/>
            <person name="Serrano A."/>
            <person name="Linde D."/>
            <person name="Babiker R."/>
            <person name="Drula E."/>
            <person name="Ayuso-Fernandez I."/>
            <person name="Pacheco R."/>
            <person name="Padilla G."/>
            <person name="Ferreira P."/>
            <person name="Barriuso J."/>
            <person name="Kellner H."/>
            <person name="Castanera R."/>
            <person name="Alfaro M."/>
            <person name="Ramirez L."/>
            <person name="Pisabarro A.G."/>
            <person name="Kuo A."/>
            <person name="Tritt A."/>
            <person name="Lipzen A."/>
            <person name="He G."/>
            <person name="Yan M."/>
            <person name="Ng V."/>
            <person name="Cullen D."/>
            <person name="Martin F."/>
            <person name="Rosso M.-N."/>
            <person name="Henrissat B."/>
            <person name="Hibbett D."/>
            <person name="Martinez A.T."/>
            <person name="Grigoriev I.V."/>
        </authorList>
    </citation>
    <scope>NUCLEOTIDE SEQUENCE</scope>
    <source>
        <strain evidence="2">AH 44721</strain>
    </source>
</reference>
<sequence>TSYAAPHKGKTLDRSWPQLPEEIVRLITTYLLWDLSTLGYCPQTWEHRRYWCSRMMYACVRDALEIEKSVMSVCPEWKQAVETHLFWNHAINVIDPNDTFLHHMVKHPETPLNASSNTPQAPTYVIPYHHFRGILSNSCLVCRVNYPLTSVGLGCRKRQIPNMHLGSVLLCQDHDRRSTHLCWVCLKDSPILHPQDTSSREWEMAQALGITENEDEETWPKFESTCRKCRAEWLWRRISLNPRDVEAVGNSSFDNADWETKQAMETFIELGEGSISDVIVLSREKVWLRRNTKYDSLGQHLLAAHRTEPRSDLREEEEEEEDSEEDRELMLMRGSTQVRDLALQDWCRHRILDGHWYSPYDTHFRYTMPGYSMVVPTVHPCPWARELDGEAGDPTSGVDVPHPLQSTVNGEGPPSHVMAHQVYVVHKKQMREILLPALRNIIRKIVMECSVYNEEHGGYADPAKKVESLDIEDVVKFLREEEGVWYDGVDWLERRRNEEEANATRRREMELREPNPTRKEDDSDSTTSSSSGHDSAKSSSESHRGSGSSIGTSPVLSTTTLQTTPSPPPTLIDDLPNTTSKSKSYFLSAPRLIPIDPIRSTPRLLSKIPYLAELNARAAANGYTGVLSPSIALSQPAQPTLRTTLYPPSVRGEIELKEIHDLDAEGEGEEEVDYDASDFEYDEDEEDEEDYDDDDDDDGREAPYTIISYSVDSPPSVPQRLSPEPRARPRKRPSDELLDEDYDEELGRYEPFVKYEELAQLSPLQRQSEPKSPGRHRKRNSEELDDADAEVHGSPHHKGKRVR</sequence>
<feature type="compositionally biased region" description="Acidic residues" evidence="1">
    <location>
        <begin position="664"/>
        <end position="699"/>
    </location>
</feature>
<protein>
    <submittedName>
        <fullName evidence="2">Uncharacterized protein</fullName>
    </submittedName>
</protein>
<comment type="caution">
    <text evidence="2">The sequence shown here is derived from an EMBL/GenBank/DDBJ whole genome shotgun (WGS) entry which is preliminary data.</text>
</comment>
<gene>
    <name evidence="2" type="ORF">CPB84DRAFT_1657466</name>
</gene>
<feature type="compositionally biased region" description="Basic and acidic residues" evidence="1">
    <location>
        <begin position="745"/>
        <end position="757"/>
    </location>
</feature>
<feature type="compositionally biased region" description="Basic and acidic residues" evidence="1">
    <location>
        <begin position="534"/>
        <end position="544"/>
    </location>
</feature>
<feature type="region of interest" description="Disordered" evidence="1">
    <location>
        <begin position="305"/>
        <end position="327"/>
    </location>
</feature>
<proteinExistence type="predicted"/>
<accession>A0A9P5P0W6</accession>
<organism evidence="2 3">
    <name type="scientific">Gymnopilus junonius</name>
    <name type="common">Spectacular rustgill mushroom</name>
    <name type="synonym">Gymnopilus spectabilis subsp. junonius</name>
    <dbReference type="NCBI Taxonomy" id="109634"/>
    <lineage>
        <taxon>Eukaryota</taxon>
        <taxon>Fungi</taxon>
        <taxon>Dikarya</taxon>
        <taxon>Basidiomycota</taxon>
        <taxon>Agaricomycotina</taxon>
        <taxon>Agaricomycetes</taxon>
        <taxon>Agaricomycetidae</taxon>
        <taxon>Agaricales</taxon>
        <taxon>Agaricineae</taxon>
        <taxon>Hymenogastraceae</taxon>
        <taxon>Gymnopilus</taxon>
    </lineage>
</organism>
<dbReference type="Proteomes" id="UP000724874">
    <property type="component" value="Unassembled WGS sequence"/>
</dbReference>
<feature type="compositionally biased region" description="Basic and acidic residues" evidence="1">
    <location>
        <begin position="723"/>
        <end position="735"/>
    </location>
</feature>
<feature type="compositionally biased region" description="Acidic residues" evidence="1">
    <location>
        <begin position="314"/>
        <end position="327"/>
    </location>
</feature>
<feature type="compositionally biased region" description="Low complexity" evidence="1">
    <location>
        <begin position="545"/>
        <end position="564"/>
    </location>
</feature>
<feature type="region of interest" description="Disordered" evidence="1">
    <location>
        <begin position="499"/>
        <end position="577"/>
    </location>
</feature>
<feature type="non-terminal residue" evidence="2">
    <location>
        <position position="803"/>
    </location>
</feature>
<evidence type="ECO:0000313" key="3">
    <source>
        <dbReference type="Proteomes" id="UP000724874"/>
    </source>
</evidence>
<dbReference type="AlphaFoldDB" id="A0A9P5P0W6"/>
<feature type="region of interest" description="Disordered" evidence="1">
    <location>
        <begin position="388"/>
        <end position="413"/>
    </location>
</feature>
<keyword evidence="3" id="KW-1185">Reference proteome</keyword>
<dbReference type="EMBL" id="JADNYJ010000004">
    <property type="protein sequence ID" value="KAF8911692.1"/>
    <property type="molecule type" value="Genomic_DNA"/>
</dbReference>
<dbReference type="OrthoDB" id="3158970at2759"/>
<evidence type="ECO:0000313" key="2">
    <source>
        <dbReference type="EMBL" id="KAF8911692.1"/>
    </source>
</evidence>
<evidence type="ECO:0000256" key="1">
    <source>
        <dbReference type="SAM" id="MobiDB-lite"/>
    </source>
</evidence>
<feature type="compositionally biased region" description="Basic and acidic residues" evidence="1">
    <location>
        <begin position="499"/>
        <end position="521"/>
    </location>
</feature>
<feature type="region of interest" description="Disordered" evidence="1">
    <location>
        <begin position="658"/>
        <end position="803"/>
    </location>
</feature>
<name>A0A9P5P0W6_GYMJU</name>
<feature type="compositionally biased region" description="Basic residues" evidence="1">
    <location>
        <begin position="794"/>
        <end position="803"/>
    </location>
</feature>
<feature type="non-terminal residue" evidence="2">
    <location>
        <position position="1"/>
    </location>
</feature>